<evidence type="ECO:0000313" key="4">
    <source>
        <dbReference type="Proteomes" id="UP000054270"/>
    </source>
</evidence>
<reference evidence="4" key="1">
    <citation type="submission" date="2014-04" db="EMBL/GenBank/DDBJ databases">
        <title>Evolutionary Origins and Diversification of the Mycorrhizal Mutualists.</title>
        <authorList>
            <consortium name="DOE Joint Genome Institute"/>
            <consortium name="Mycorrhizal Genomics Consortium"/>
            <person name="Kohler A."/>
            <person name="Kuo A."/>
            <person name="Nagy L.G."/>
            <person name="Floudas D."/>
            <person name="Copeland A."/>
            <person name="Barry K.W."/>
            <person name="Cichocki N."/>
            <person name="Veneault-Fourrey C."/>
            <person name="LaButti K."/>
            <person name="Lindquist E.A."/>
            <person name="Lipzen A."/>
            <person name="Lundell T."/>
            <person name="Morin E."/>
            <person name="Murat C."/>
            <person name="Riley R."/>
            <person name="Ohm R."/>
            <person name="Sun H."/>
            <person name="Tunlid A."/>
            <person name="Henrissat B."/>
            <person name="Grigoriev I.V."/>
            <person name="Hibbett D.S."/>
            <person name="Martin F."/>
        </authorList>
    </citation>
    <scope>NUCLEOTIDE SEQUENCE [LARGE SCALE GENOMIC DNA]</scope>
    <source>
        <strain evidence="4">FD-334 SS-4</strain>
    </source>
</reference>
<protein>
    <recommendedName>
        <fullName evidence="5">Ras-domain-containing protein</fullName>
    </recommendedName>
</protein>
<dbReference type="Gene3D" id="3.40.50.300">
    <property type="entry name" value="P-loop containing nucleotide triphosphate hydrolases"/>
    <property type="match status" value="1"/>
</dbReference>
<dbReference type="NCBIfam" id="TIGR00231">
    <property type="entry name" value="small_GTP"/>
    <property type="match status" value="1"/>
</dbReference>
<dbReference type="InterPro" id="IPR001806">
    <property type="entry name" value="Small_GTPase"/>
</dbReference>
<dbReference type="InterPro" id="IPR050209">
    <property type="entry name" value="Rab_GTPases_membrane_traffic"/>
</dbReference>
<dbReference type="CDD" id="cd00154">
    <property type="entry name" value="Rab"/>
    <property type="match status" value="1"/>
</dbReference>
<organism evidence="3 4">
    <name type="scientific">Hypholoma sublateritium (strain FD-334 SS-4)</name>
    <dbReference type="NCBI Taxonomy" id="945553"/>
    <lineage>
        <taxon>Eukaryota</taxon>
        <taxon>Fungi</taxon>
        <taxon>Dikarya</taxon>
        <taxon>Basidiomycota</taxon>
        <taxon>Agaricomycotina</taxon>
        <taxon>Agaricomycetes</taxon>
        <taxon>Agaricomycetidae</taxon>
        <taxon>Agaricales</taxon>
        <taxon>Agaricineae</taxon>
        <taxon>Strophariaceae</taxon>
        <taxon>Hypholoma</taxon>
    </lineage>
</organism>
<dbReference type="PRINTS" id="PR00449">
    <property type="entry name" value="RASTRNSFRMNG"/>
</dbReference>
<evidence type="ECO:0000256" key="1">
    <source>
        <dbReference type="ARBA" id="ARBA00006270"/>
    </source>
</evidence>
<dbReference type="SMART" id="SM00173">
    <property type="entry name" value="RAS"/>
    <property type="match status" value="1"/>
</dbReference>
<evidence type="ECO:0008006" key="5">
    <source>
        <dbReference type="Google" id="ProtNLM"/>
    </source>
</evidence>
<dbReference type="AlphaFoldDB" id="A0A0D2NZT0"/>
<name>A0A0D2NZT0_HYPSF</name>
<dbReference type="OrthoDB" id="9989112at2759"/>
<dbReference type="PROSITE" id="PS51421">
    <property type="entry name" value="RAS"/>
    <property type="match status" value="1"/>
</dbReference>
<dbReference type="GO" id="GO:0005525">
    <property type="term" value="F:GTP binding"/>
    <property type="evidence" value="ECO:0007669"/>
    <property type="project" value="InterPro"/>
</dbReference>
<keyword evidence="4" id="KW-1185">Reference proteome</keyword>
<dbReference type="OMA" id="ANGVMQY"/>
<dbReference type="GO" id="GO:0003924">
    <property type="term" value="F:GTPase activity"/>
    <property type="evidence" value="ECO:0007669"/>
    <property type="project" value="InterPro"/>
</dbReference>
<accession>A0A0D2NZT0</accession>
<dbReference type="EMBL" id="KN817538">
    <property type="protein sequence ID" value="KJA24159.1"/>
    <property type="molecule type" value="Genomic_DNA"/>
</dbReference>
<dbReference type="PANTHER" id="PTHR47979">
    <property type="entry name" value="DRAB11-RELATED"/>
    <property type="match status" value="1"/>
</dbReference>
<comment type="similarity">
    <text evidence="1">Belongs to the small GTPase superfamily. Rab family.</text>
</comment>
<feature type="compositionally biased region" description="Polar residues" evidence="2">
    <location>
        <begin position="133"/>
        <end position="144"/>
    </location>
</feature>
<dbReference type="FunFam" id="3.40.50.300:FF:001447">
    <property type="entry name" value="Ras-related protein Rab-1B"/>
    <property type="match status" value="1"/>
</dbReference>
<dbReference type="Pfam" id="PF00071">
    <property type="entry name" value="Ras"/>
    <property type="match status" value="1"/>
</dbReference>
<evidence type="ECO:0000256" key="2">
    <source>
        <dbReference type="SAM" id="MobiDB-lite"/>
    </source>
</evidence>
<evidence type="ECO:0000313" key="3">
    <source>
        <dbReference type="EMBL" id="KJA24159.1"/>
    </source>
</evidence>
<feature type="region of interest" description="Disordered" evidence="2">
    <location>
        <begin position="133"/>
        <end position="178"/>
    </location>
</feature>
<dbReference type="SMART" id="SM00174">
    <property type="entry name" value="RHO"/>
    <property type="match status" value="1"/>
</dbReference>
<gene>
    <name evidence="3" type="ORF">HYPSUDRAFT_38927</name>
</gene>
<dbReference type="Proteomes" id="UP000054270">
    <property type="component" value="Unassembled WGS sequence"/>
</dbReference>
<dbReference type="SUPFAM" id="SSF52540">
    <property type="entry name" value="P-loop containing nucleoside triphosphate hydrolases"/>
    <property type="match status" value="1"/>
</dbReference>
<proteinExistence type="inferred from homology"/>
<dbReference type="PROSITE" id="PS51419">
    <property type="entry name" value="RAB"/>
    <property type="match status" value="1"/>
</dbReference>
<dbReference type="STRING" id="945553.A0A0D2NZT0"/>
<sequence>MAGITWHYVFKFIITGDAAVGKSSLLVRLTDQRFLANPDPTLGVEFGSKLITLPEVNKVVKLQCWDTAGQESFRAITRSYYRGAAGCLLVYDVTSRKSFQNVRNWLADVREHADPHVSCILVGNKVDLCSDDATSTASGTVPTSASPPKPSTGKHAKSGSSPSKATSRGKAREVPYEEAEQWAKEEGLLFVEASAKSGFNVEEAFVDASRDILEKITKGVFDDDRSPGVKLNPTTKLALESGGAKESCC</sequence>
<dbReference type="InterPro" id="IPR027417">
    <property type="entry name" value="P-loop_NTPase"/>
</dbReference>
<dbReference type="InterPro" id="IPR005225">
    <property type="entry name" value="Small_GTP-bd"/>
</dbReference>
<dbReference type="SMART" id="SM00175">
    <property type="entry name" value="RAB"/>
    <property type="match status" value="1"/>
</dbReference>
<dbReference type="PROSITE" id="PS51420">
    <property type="entry name" value="RHO"/>
    <property type="match status" value="1"/>
</dbReference>
<dbReference type="SMART" id="SM00176">
    <property type="entry name" value="RAN"/>
    <property type="match status" value="1"/>
</dbReference>